<dbReference type="SUPFAM" id="SSF52540">
    <property type="entry name" value="P-loop containing nucleoside triphosphate hydrolases"/>
    <property type="match status" value="1"/>
</dbReference>
<gene>
    <name evidence="2" type="ORF">PWJ79_13175</name>
</gene>
<dbReference type="RefSeq" id="WP_012849572.1">
    <property type="nucleotide sequence ID" value="NC_013508.1"/>
</dbReference>
<protein>
    <submittedName>
        <fullName evidence="2">ParA family protein</fullName>
    </submittedName>
</protein>
<name>A0AAQ3C223_EDWPI</name>
<dbReference type="AlphaFoldDB" id="A0AAQ3C223"/>
<dbReference type="Gene3D" id="3.40.50.300">
    <property type="entry name" value="P-loop containing nucleotide triphosphate hydrolases"/>
    <property type="match status" value="1"/>
</dbReference>
<feature type="domain" description="AAA" evidence="1">
    <location>
        <begin position="2"/>
        <end position="39"/>
    </location>
</feature>
<dbReference type="Proteomes" id="UP001223683">
    <property type="component" value="Chromosome"/>
</dbReference>
<dbReference type="InterPro" id="IPR027417">
    <property type="entry name" value="P-loop_NTPase"/>
</dbReference>
<dbReference type="Pfam" id="PF13614">
    <property type="entry name" value="AAA_31"/>
    <property type="match status" value="1"/>
</dbReference>
<evidence type="ECO:0000313" key="3">
    <source>
        <dbReference type="Proteomes" id="UP001223683"/>
    </source>
</evidence>
<dbReference type="InterPro" id="IPR025669">
    <property type="entry name" value="AAA_dom"/>
</dbReference>
<evidence type="ECO:0000313" key="2">
    <source>
        <dbReference type="EMBL" id="WDU90375.1"/>
    </source>
</evidence>
<reference evidence="2" key="1">
    <citation type="submission" date="2022-10" db="EMBL/GenBank/DDBJ databases">
        <title>Complete genome of Ep21-8.</title>
        <authorList>
            <person name="Kang Y.-R."/>
            <person name="Kim D.-H."/>
        </authorList>
    </citation>
    <scope>NUCLEOTIDE SEQUENCE</scope>
    <source>
        <strain evidence="2">Ep21-8</strain>
    </source>
</reference>
<proteinExistence type="predicted"/>
<organism evidence="2 3">
    <name type="scientific">Edwardsiella piscicida</name>
    <dbReference type="NCBI Taxonomy" id="1263550"/>
    <lineage>
        <taxon>Bacteria</taxon>
        <taxon>Pseudomonadati</taxon>
        <taxon>Pseudomonadota</taxon>
        <taxon>Gammaproteobacteria</taxon>
        <taxon>Enterobacterales</taxon>
        <taxon>Hafniaceae</taxon>
        <taxon>Edwardsiella</taxon>
    </lineage>
</organism>
<evidence type="ECO:0000259" key="1">
    <source>
        <dbReference type="Pfam" id="PF13614"/>
    </source>
</evidence>
<dbReference type="EMBL" id="CP118390">
    <property type="protein sequence ID" value="WDU90375.1"/>
    <property type="molecule type" value="Genomic_DNA"/>
</dbReference>
<dbReference type="GeneID" id="72529529"/>
<accession>A0AAQ3C223</accession>
<sequence length="43" mass="4524">MKSFGFFNNKGGVGKTTLLCNVAASLAIEFDKKVLVIDAASSM</sequence>